<evidence type="ECO:0000313" key="4">
    <source>
        <dbReference type="Proteomes" id="UP001499843"/>
    </source>
</evidence>
<evidence type="ECO:0000313" key="3">
    <source>
        <dbReference type="EMBL" id="GAA2204186.1"/>
    </source>
</evidence>
<comment type="caution">
    <text evidence="3">The sequence shown here is derived from an EMBL/GenBank/DDBJ whole genome shotgun (WGS) entry which is preliminary data.</text>
</comment>
<keyword evidence="2" id="KW-1133">Transmembrane helix</keyword>
<dbReference type="Proteomes" id="UP001499843">
    <property type="component" value="Unassembled WGS sequence"/>
</dbReference>
<feature type="transmembrane region" description="Helical" evidence="2">
    <location>
        <begin position="21"/>
        <end position="40"/>
    </location>
</feature>
<keyword evidence="4" id="KW-1185">Reference proteome</keyword>
<accession>A0ABN3C4H1</accession>
<gene>
    <name evidence="3" type="ORF">GCM10009850_002240</name>
</gene>
<evidence type="ECO:0000256" key="1">
    <source>
        <dbReference type="SAM" id="MobiDB-lite"/>
    </source>
</evidence>
<organism evidence="3 4">
    <name type="scientific">Nonomuraea monospora</name>
    <dbReference type="NCBI Taxonomy" id="568818"/>
    <lineage>
        <taxon>Bacteria</taxon>
        <taxon>Bacillati</taxon>
        <taxon>Actinomycetota</taxon>
        <taxon>Actinomycetes</taxon>
        <taxon>Streptosporangiales</taxon>
        <taxon>Streptosporangiaceae</taxon>
        <taxon>Nonomuraea</taxon>
    </lineage>
</organism>
<keyword evidence="2" id="KW-0812">Transmembrane</keyword>
<reference evidence="3 4" key="1">
    <citation type="journal article" date="2019" name="Int. J. Syst. Evol. Microbiol.">
        <title>The Global Catalogue of Microorganisms (GCM) 10K type strain sequencing project: providing services to taxonomists for standard genome sequencing and annotation.</title>
        <authorList>
            <consortium name="The Broad Institute Genomics Platform"/>
            <consortium name="The Broad Institute Genome Sequencing Center for Infectious Disease"/>
            <person name="Wu L."/>
            <person name="Ma J."/>
        </authorList>
    </citation>
    <scope>NUCLEOTIDE SEQUENCE [LARGE SCALE GENOMIC DNA]</scope>
    <source>
        <strain evidence="3 4">JCM 16114</strain>
    </source>
</reference>
<feature type="compositionally biased region" description="Basic and acidic residues" evidence="1">
    <location>
        <begin position="143"/>
        <end position="153"/>
    </location>
</feature>
<feature type="compositionally biased region" description="Low complexity" evidence="1">
    <location>
        <begin position="166"/>
        <end position="184"/>
    </location>
</feature>
<keyword evidence="2" id="KW-0472">Membrane</keyword>
<evidence type="ECO:0000256" key="2">
    <source>
        <dbReference type="SAM" id="Phobius"/>
    </source>
</evidence>
<name>A0ABN3C4H1_9ACTN</name>
<feature type="region of interest" description="Disordered" evidence="1">
    <location>
        <begin position="126"/>
        <end position="209"/>
    </location>
</feature>
<dbReference type="EMBL" id="BAAAQX010000001">
    <property type="protein sequence ID" value="GAA2204186.1"/>
    <property type="molecule type" value="Genomic_DNA"/>
</dbReference>
<feature type="compositionally biased region" description="Basic and acidic residues" evidence="1">
    <location>
        <begin position="198"/>
        <end position="209"/>
    </location>
</feature>
<feature type="region of interest" description="Disordered" evidence="1">
    <location>
        <begin position="58"/>
        <end position="100"/>
    </location>
</feature>
<feature type="compositionally biased region" description="Gly residues" evidence="1">
    <location>
        <begin position="70"/>
        <end position="91"/>
    </location>
</feature>
<proteinExistence type="predicted"/>
<protein>
    <submittedName>
        <fullName evidence="3">Uncharacterized protein</fullName>
    </submittedName>
</protein>
<sequence length="311" mass="30338">MIGSGPEAAGARRGAPLMRKGRWVVAVVALVGGTVALLGVNGGLGSNALLGVLGGAHAGGGQERAAASTGPGGQDGGSGATGPNGGTGANGANGATGATDGTGGTGATVGTGVNGAPGANGATGVDASAVAGDGGTVGTGPEARAEAGMREAQRPQAEQPAPTPPSRTTGGTVTGTQPGGTTSPEDVLAGGPPPEDGVDYRADGPSRHTDHQATEYFRTNWGPNDKTLKHLKDVRSVGGYLRIYTDLPETADNSLTAIILCERGLAYLRSRGVEDPVVFVQAEFGGNGNPVLANIIGPGDRSCRVTHPAPG</sequence>